<dbReference type="GO" id="GO:0046961">
    <property type="term" value="F:proton-transporting ATPase activity, rotational mechanism"/>
    <property type="evidence" value="ECO:0007669"/>
    <property type="project" value="TreeGrafter"/>
</dbReference>
<keyword evidence="9 13" id="KW-0472">Membrane</keyword>
<evidence type="ECO:0000256" key="7">
    <source>
        <dbReference type="ARBA" id="ARBA00022989"/>
    </source>
</evidence>
<evidence type="ECO:0000256" key="11">
    <source>
        <dbReference type="ARBA" id="ARBA00025198"/>
    </source>
</evidence>
<keyword evidence="2 13" id="KW-0813">Transport</keyword>
<dbReference type="SUPFAM" id="SSF81573">
    <property type="entry name" value="F1F0 ATP synthase subunit B, membrane domain"/>
    <property type="match status" value="1"/>
</dbReference>
<dbReference type="InterPro" id="IPR050059">
    <property type="entry name" value="ATP_synthase_B_chain"/>
</dbReference>
<gene>
    <name evidence="13" type="primary">atpF</name>
    <name evidence="16" type="ORF">A2257_01610</name>
</gene>
<feature type="coiled-coil region" evidence="15">
    <location>
        <begin position="37"/>
        <end position="92"/>
    </location>
</feature>
<evidence type="ECO:0000313" key="16">
    <source>
        <dbReference type="EMBL" id="OGF21090.1"/>
    </source>
</evidence>
<keyword evidence="5 13" id="KW-0812">Transmembrane</keyword>
<dbReference type="AlphaFoldDB" id="A0A1F5S306"/>
<evidence type="ECO:0000256" key="8">
    <source>
        <dbReference type="ARBA" id="ARBA00023065"/>
    </source>
</evidence>
<dbReference type="InterPro" id="IPR002146">
    <property type="entry name" value="ATP_synth_b/b'su_bac/chlpt"/>
</dbReference>
<evidence type="ECO:0000256" key="5">
    <source>
        <dbReference type="ARBA" id="ARBA00022692"/>
    </source>
</evidence>
<evidence type="ECO:0000313" key="17">
    <source>
        <dbReference type="Proteomes" id="UP000177407"/>
    </source>
</evidence>
<keyword evidence="4 13" id="KW-0138">CF(0)</keyword>
<organism evidence="16 17">
    <name type="scientific">Candidatus Falkowbacteria bacterium RIFOXYA2_FULL_38_12</name>
    <dbReference type="NCBI Taxonomy" id="1797993"/>
    <lineage>
        <taxon>Bacteria</taxon>
        <taxon>Candidatus Falkowiibacteriota</taxon>
    </lineage>
</organism>
<evidence type="ECO:0000256" key="12">
    <source>
        <dbReference type="ARBA" id="ARBA00037847"/>
    </source>
</evidence>
<dbReference type="HAMAP" id="MF_01398">
    <property type="entry name" value="ATP_synth_b_bprime"/>
    <property type="match status" value="1"/>
</dbReference>
<comment type="subcellular location">
    <subcellularLocation>
        <location evidence="13">Cell membrane</location>
        <topology evidence="13">Single-pass membrane protein</topology>
    </subcellularLocation>
    <subcellularLocation>
        <location evidence="12">Endomembrane system</location>
        <topology evidence="12">Single-pass membrane protein</topology>
    </subcellularLocation>
</comment>
<dbReference type="PANTHER" id="PTHR33445:SF1">
    <property type="entry name" value="ATP SYNTHASE SUBUNIT B"/>
    <property type="match status" value="1"/>
</dbReference>
<dbReference type="GO" id="GO:0012505">
    <property type="term" value="C:endomembrane system"/>
    <property type="evidence" value="ECO:0007669"/>
    <property type="project" value="UniProtKB-SubCell"/>
</dbReference>
<evidence type="ECO:0000256" key="10">
    <source>
        <dbReference type="ARBA" id="ARBA00023310"/>
    </source>
</evidence>
<dbReference type="Gene3D" id="6.10.250.1580">
    <property type="match status" value="1"/>
</dbReference>
<comment type="function">
    <text evidence="13">Component of the F(0) channel, it forms part of the peripheral stalk, linking F(1) to F(0).</text>
</comment>
<comment type="similarity">
    <text evidence="1 13 14">Belongs to the ATPase B chain family.</text>
</comment>
<dbReference type="Pfam" id="PF00430">
    <property type="entry name" value="ATP-synt_B"/>
    <property type="match status" value="1"/>
</dbReference>
<evidence type="ECO:0000256" key="2">
    <source>
        <dbReference type="ARBA" id="ARBA00022448"/>
    </source>
</evidence>
<keyword evidence="15" id="KW-0175">Coiled coil</keyword>
<evidence type="ECO:0000256" key="4">
    <source>
        <dbReference type="ARBA" id="ARBA00022547"/>
    </source>
</evidence>
<comment type="subunit">
    <text evidence="13">F-type ATPases have 2 components, F(1) - the catalytic core - and F(0) - the membrane proton channel. F(1) has five subunits: alpha(3), beta(3), gamma(1), delta(1), epsilon(1). F(0) has three main subunits: a(1), b(2) and c(10-14). The alpha and beta chains form an alternating ring which encloses part of the gamma chain. F(1) is attached to F(0) by a central stalk formed by the gamma and epsilon chains, while a peripheral stalk is formed by the delta and b chains.</text>
</comment>
<dbReference type="PANTHER" id="PTHR33445">
    <property type="entry name" value="ATP SYNTHASE SUBUNIT B', CHLOROPLASTIC"/>
    <property type="match status" value="1"/>
</dbReference>
<evidence type="ECO:0000256" key="6">
    <source>
        <dbReference type="ARBA" id="ARBA00022781"/>
    </source>
</evidence>
<evidence type="ECO:0000256" key="13">
    <source>
        <dbReference type="HAMAP-Rule" id="MF_01398"/>
    </source>
</evidence>
<name>A0A1F5S306_9BACT</name>
<dbReference type="EMBL" id="MFGA01000016">
    <property type="protein sequence ID" value="OGF21090.1"/>
    <property type="molecule type" value="Genomic_DNA"/>
</dbReference>
<evidence type="ECO:0000256" key="14">
    <source>
        <dbReference type="RuleBase" id="RU003848"/>
    </source>
</evidence>
<evidence type="ECO:0000256" key="1">
    <source>
        <dbReference type="ARBA" id="ARBA00005513"/>
    </source>
</evidence>
<proteinExistence type="inferred from homology"/>
<dbReference type="GO" id="GO:0005886">
    <property type="term" value="C:plasma membrane"/>
    <property type="evidence" value="ECO:0007669"/>
    <property type="project" value="UniProtKB-SubCell"/>
</dbReference>
<dbReference type="Proteomes" id="UP000177407">
    <property type="component" value="Unassembled WGS sequence"/>
</dbReference>
<sequence length="166" mass="19105">MELLQKLGIDWRLLIAQLVNFSILVIILYKLLYKPVLKVLNDRKEKIEQGLKDAKSLGEELERTKELQKREINKAKVEAREIIENAQDLAEKSGQDIKIKAKNEVEKLITAARTQIIDEKEKMLAEARKEISSLVLDISEKVFGKLVDAKINQKLIDESVKDIKKK</sequence>
<keyword evidence="6 13" id="KW-0375">Hydrogen ion transport</keyword>
<reference evidence="16 17" key="1">
    <citation type="journal article" date="2016" name="Nat. Commun.">
        <title>Thousands of microbial genomes shed light on interconnected biogeochemical processes in an aquifer system.</title>
        <authorList>
            <person name="Anantharaman K."/>
            <person name="Brown C.T."/>
            <person name="Hug L.A."/>
            <person name="Sharon I."/>
            <person name="Castelle C.J."/>
            <person name="Probst A.J."/>
            <person name="Thomas B.C."/>
            <person name="Singh A."/>
            <person name="Wilkins M.J."/>
            <person name="Karaoz U."/>
            <person name="Brodie E.L."/>
            <person name="Williams K.H."/>
            <person name="Hubbard S.S."/>
            <person name="Banfield J.F."/>
        </authorList>
    </citation>
    <scope>NUCLEOTIDE SEQUENCE [LARGE SCALE GENOMIC DNA]</scope>
</reference>
<evidence type="ECO:0000256" key="15">
    <source>
        <dbReference type="SAM" id="Coils"/>
    </source>
</evidence>
<evidence type="ECO:0000256" key="3">
    <source>
        <dbReference type="ARBA" id="ARBA00022475"/>
    </source>
</evidence>
<keyword evidence="10 13" id="KW-0066">ATP synthesis</keyword>
<keyword evidence="3 13" id="KW-1003">Cell membrane</keyword>
<feature type="transmembrane region" description="Helical" evidence="13">
    <location>
        <begin position="12"/>
        <end position="33"/>
    </location>
</feature>
<comment type="function">
    <text evidence="11 13">F(1)F(0) ATP synthase produces ATP from ADP in the presence of a proton or sodium gradient. F-type ATPases consist of two structural domains, F(1) containing the extramembraneous catalytic core and F(0) containing the membrane proton channel, linked together by a central stalk and a peripheral stalk. During catalysis, ATP synthesis in the catalytic domain of F(1) is coupled via a rotary mechanism of the central stalk subunits to proton translocation.</text>
</comment>
<protein>
    <recommendedName>
        <fullName evidence="13">ATP synthase subunit b</fullName>
    </recommendedName>
    <alternativeName>
        <fullName evidence="13">ATP synthase F(0) sector subunit b</fullName>
    </alternativeName>
    <alternativeName>
        <fullName evidence="13">ATPase subunit I</fullName>
    </alternativeName>
    <alternativeName>
        <fullName evidence="13">F-type ATPase subunit b</fullName>
        <shortName evidence="13">F-ATPase subunit b</shortName>
    </alternativeName>
</protein>
<comment type="caution">
    <text evidence="16">The sequence shown here is derived from an EMBL/GenBank/DDBJ whole genome shotgun (WGS) entry which is preliminary data.</text>
</comment>
<dbReference type="NCBIfam" id="TIGR01144">
    <property type="entry name" value="ATP_synt_b"/>
    <property type="match status" value="1"/>
</dbReference>
<dbReference type="GO" id="GO:0046933">
    <property type="term" value="F:proton-transporting ATP synthase activity, rotational mechanism"/>
    <property type="evidence" value="ECO:0007669"/>
    <property type="project" value="UniProtKB-UniRule"/>
</dbReference>
<dbReference type="InterPro" id="IPR005864">
    <property type="entry name" value="ATP_synth_F0_bsu_bac"/>
</dbReference>
<dbReference type="GO" id="GO:0045259">
    <property type="term" value="C:proton-transporting ATP synthase complex"/>
    <property type="evidence" value="ECO:0007669"/>
    <property type="project" value="UniProtKB-KW"/>
</dbReference>
<dbReference type="CDD" id="cd06503">
    <property type="entry name" value="ATP-synt_Fo_b"/>
    <property type="match status" value="1"/>
</dbReference>
<evidence type="ECO:0000256" key="9">
    <source>
        <dbReference type="ARBA" id="ARBA00023136"/>
    </source>
</evidence>
<accession>A0A1F5S306</accession>
<keyword evidence="7 13" id="KW-1133">Transmembrane helix</keyword>
<dbReference type="InterPro" id="IPR028987">
    <property type="entry name" value="ATP_synth_B-like_membr_sf"/>
</dbReference>
<keyword evidence="8 13" id="KW-0406">Ion transport</keyword>